<accession>A0A4Z2GJR2</accession>
<evidence type="ECO:0000313" key="2">
    <source>
        <dbReference type="EMBL" id="TNN53495.1"/>
    </source>
</evidence>
<dbReference type="Proteomes" id="UP000314294">
    <property type="component" value="Unassembled WGS sequence"/>
</dbReference>
<organism evidence="2 3">
    <name type="scientific">Liparis tanakae</name>
    <name type="common">Tanaka's snailfish</name>
    <dbReference type="NCBI Taxonomy" id="230148"/>
    <lineage>
        <taxon>Eukaryota</taxon>
        <taxon>Metazoa</taxon>
        <taxon>Chordata</taxon>
        <taxon>Craniata</taxon>
        <taxon>Vertebrata</taxon>
        <taxon>Euteleostomi</taxon>
        <taxon>Actinopterygii</taxon>
        <taxon>Neopterygii</taxon>
        <taxon>Teleostei</taxon>
        <taxon>Neoteleostei</taxon>
        <taxon>Acanthomorphata</taxon>
        <taxon>Eupercaria</taxon>
        <taxon>Perciformes</taxon>
        <taxon>Cottioidei</taxon>
        <taxon>Cottales</taxon>
        <taxon>Liparidae</taxon>
        <taxon>Liparis</taxon>
    </lineage>
</organism>
<evidence type="ECO:0000256" key="1">
    <source>
        <dbReference type="SAM" id="MobiDB-lite"/>
    </source>
</evidence>
<comment type="caution">
    <text evidence="2">The sequence shown here is derived from an EMBL/GenBank/DDBJ whole genome shotgun (WGS) entry which is preliminary data.</text>
</comment>
<name>A0A4Z2GJR2_9TELE</name>
<dbReference type="EMBL" id="SRLO01000514">
    <property type="protein sequence ID" value="TNN53495.1"/>
    <property type="molecule type" value="Genomic_DNA"/>
</dbReference>
<protein>
    <submittedName>
        <fullName evidence="2">Uncharacterized protein</fullName>
    </submittedName>
</protein>
<gene>
    <name evidence="2" type="ORF">EYF80_036268</name>
</gene>
<dbReference type="AlphaFoldDB" id="A0A4Z2GJR2"/>
<proteinExistence type="predicted"/>
<sequence length="62" mass="6988">MASKSHLTPRLKVKRPPTPGYKGRRRQPFPSQKSGLGRRLVRVTTASAGLQKGLKEYVQEAW</sequence>
<feature type="region of interest" description="Disordered" evidence="1">
    <location>
        <begin position="1"/>
        <end position="36"/>
    </location>
</feature>
<keyword evidence="3" id="KW-1185">Reference proteome</keyword>
<reference evidence="2 3" key="1">
    <citation type="submission" date="2019-03" db="EMBL/GenBank/DDBJ databases">
        <title>First draft genome of Liparis tanakae, snailfish: a comprehensive survey of snailfish specific genes.</title>
        <authorList>
            <person name="Kim W."/>
            <person name="Song I."/>
            <person name="Jeong J.-H."/>
            <person name="Kim D."/>
            <person name="Kim S."/>
            <person name="Ryu S."/>
            <person name="Song J.Y."/>
            <person name="Lee S.K."/>
        </authorList>
    </citation>
    <scope>NUCLEOTIDE SEQUENCE [LARGE SCALE GENOMIC DNA]</scope>
    <source>
        <tissue evidence="2">Muscle</tissue>
    </source>
</reference>
<evidence type="ECO:0000313" key="3">
    <source>
        <dbReference type="Proteomes" id="UP000314294"/>
    </source>
</evidence>